<dbReference type="EMBL" id="CAWYQH010000119">
    <property type="protein sequence ID" value="CAK8691695.1"/>
    <property type="molecule type" value="Genomic_DNA"/>
</dbReference>
<protein>
    <submittedName>
        <fullName evidence="2">Uncharacterized protein</fullName>
    </submittedName>
</protein>
<evidence type="ECO:0000313" key="2">
    <source>
        <dbReference type="EMBL" id="CAK8691695.1"/>
    </source>
</evidence>
<sequence length="361" mass="40330">MDSPPEDVDIFSEENRMILAAIEQGGLPSFTSVVQKVDRVLGHEDRPPSHDGADSGIDVKHETLATAKQRAASVHMPTPEVEHEVSGSSTGSEYKPKIPYFNPDTSYLRLLPPHTGRQSSDQSVREKFMRLATASARQQMRARRPNSLLSDGTLRMPVKLITYHVAMESRPPLQIDMSGPTATTYSPRNKPLYETNAPAYSFGRKDAEKAGGGRKAWSKLWIRSHTPFTQKTEYELRWPSGSQYEQKSTLGPKQASKPEFPSHSIGVRRNFQSMIARKAEMPAANQYEPDLAKRQVMSRAPAFSMGCKLPNKTWVKTPNVPAPNVYSLQSSLNVAKRSHPAFTMCVQRRSKRHDIGPFATL</sequence>
<reference evidence="2 3" key="1">
    <citation type="submission" date="2024-02" db="EMBL/GenBank/DDBJ databases">
        <authorList>
            <person name="Daric V."/>
            <person name="Darras S."/>
        </authorList>
    </citation>
    <scope>NUCLEOTIDE SEQUENCE [LARGE SCALE GENOMIC DNA]</scope>
</reference>
<name>A0ABP0GND8_CLALP</name>
<dbReference type="Pfam" id="PF07004">
    <property type="entry name" value="SHIPPO-rpt"/>
    <property type="match status" value="1"/>
</dbReference>
<comment type="caution">
    <text evidence="2">The sequence shown here is derived from an EMBL/GenBank/DDBJ whole genome shotgun (WGS) entry which is preliminary data.</text>
</comment>
<proteinExistence type="predicted"/>
<dbReference type="InterPro" id="IPR010736">
    <property type="entry name" value="SHIPPO-rpt"/>
</dbReference>
<keyword evidence="3" id="KW-1185">Reference proteome</keyword>
<dbReference type="Proteomes" id="UP001642483">
    <property type="component" value="Unassembled WGS sequence"/>
</dbReference>
<feature type="region of interest" description="Disordered" evidence="1">
    <location>
        <begin position="241"/>
        <end position="264"/>
    </location>
</feature>
<feature type="compositionally biased region" description="Polar residues" evidence="1">
    <location>
        <begin position="241"/>
        <end position="251"/>
    </location>
</feature>
<organism evidence="2 3">
    <name type="scientific">Clavelina lepadiformis</name>
    <name type="common">Light-bulb sea squirt</name>
    <name type="synonym">Ascidia lepadiformis</name>
    <dbReference type="NCBI Taxonomy" id="159417"/>
    <lineage>
        <taxon>Eukaryota</taxon>
        <taxon>Metazoa</taxon>
        <taxon>Chordata</taxon>
        <taxon>Tunicata</taxon>
        <taxon>Ascidiacea</taxon>
        <taxon>Aplousobranchia</taxon>
        <taxon>Clavelinidae</taxon>
        <taxon>Clavelina</taxon>
    </lineage>
</organism>
<evidence type="ECO:0000313" key="3">
    <source>
        <dbReference type="Proteomes" id="UP001642483"/>
    </source>
</evidence>
<accession>A0ABP0GND8</accession>
<evidence type="ECO:0000256" key="1">
    <source>
        <dbReference type="SAM" id="MobiDB-lite"/>
    </source>
</evidence>
<gene>
    <name evidence="2" type="ORF">CVLEPA_LOCUS24458</name>
</gene>
<feature type="region of interest" description="Disordered" evidence="1">
    <location>
        <begin position="70"/>
        <end position="95"/>
    </location>
</feature>